<keyword evidence="2" id="KW-0378">Hydrolase</keyword>
<evidence type="ECO:0000256" key="2">
    <source>
        <dbReference type="ARBA" id="ARBA00022801"/>
    </source>
</evidence>
<dbReference type="InterPro" id="IPR001940">
    <property type="entry name" value="Peptidase_S1C"/>
</dbReference>
<dbReference type="InterPro" id="IPR051201">
    <property type="entry name" value="Chloro_Bact_Ser_Proteases"/>
</dbReference>
<sequence length="439" mass="45369">MKRNLSLLALTGALALGGFLGFELNERSVAQQSSAAPSTGTTVAPPVTAPTTASPTNTSPAPTYDGGRARTDSESNTVQVVKERQNGLVYISVTEASSTSPQAQLRQRLQQQYGQDFGLPDDGSGQAQTGTGSGFFVDSKGDIITNNHVVEGASDITIRLHGSKETYKAKVIARAPDFDLALIRAEGLPADKIQPMPLGNSENLDVGLKAIAMGAPFNLDFSVSEGIISSLERKIAVGTKNIQQSVIQTDAAINPGNSGGPLLNSSGEVIGVNTQILTGGVGQSAGVGFAIPINTVKKLLPQLQAGTGQVLQTPSLGVQFTDLSTLTSAQRQQHNLPASGALLQQVYPSSPAAAAGLSAGQNSAIQLRDPATGRTASISTDGDIITAIDGQAINTGDDLRSAVIGKRLGDSVKLTVQRGDQTRDVTVNLKSFSFPQAAQ</sequence>
<protein>
    <submittedName>
        <fullName evidence="5">Serine protease HtrA</fullName>
    </submittedName>
</protein>
<feature type="compositionally biased region" description="Low complexity" evidence="3">
    <location>
        <begin position="33"/>
        <end position="63"/>
    </location>
</feature>
<proteinExistence type="predicted"/>
<dbReference type="RefSeq" id="WP_353542862.1">
    <property type="nucleotide sequence ID" value="NZ_BAABRN010000032.1"/>
</dbReference>
<keyword evidence="1 5" id="KW-0645">Protease</keyword>
<dbReference type="SUPFAM" id="SSF50494">
    <property type="entry name" value="Trypsin-like serine proteases"/>
    <property type="match status" value="1"/>
</dbReference>
<feature type="domain" description="PDZ" evidence="4">
    <location>
        <begin position="314"/>
        <end position="420"/>
    </location>
</feature>
<reference evidence="5 6" key="1">
    <citation type="submission" date="2024-02" db="EMBL/GenBank/DDBJ databases">
        <title>Deinococcus xinjiangensis NBRC 107630.</title>
        <authorList>
            <person name="Ichikawa N."/>
            <person name="Katano-Makiyama Y."/>
            <person name="Hidaka K."/>
        </authorList>
    </citation>
    <scope>NUCLEOTIDE SEQUENCE [LARGE SCALE GENOMIC DNA]</scope>
    <source>
        <strain evidence="5 6">NBRC 107630</strain>
    </source>
</reference>
<dbReference type="Gene3D" id="2.40.10.120">
    <property type="match status" value="1"/>
</dbReference>
<dbReference type="GO" id="GO:0006508">
    <property type="term" value="P:proteolysis"/>
    <property type="evidence" value="ECO:0007669"/>
    <property type="project" value="UniProtKB-KW"/>
</dbReference>
<accession>A0ABP9VCC3</accession>
<dbReference type="GO" id="GO:0008233">
    <property type="term" value="F:peptidase activity"/>
    <property type="evidence" value="ECO:0007669"/>
    <property type="project" value="UniProtKB-KW"/>
</dbReference>
<name>A0ABP9VCC3_9DEIO</name>
<feature type="region of interest" description="Disordered" evidence="3">
    <location>
        <begin position="33"/>
        <end position="77"/>
    </location>
</feature>
<dbReference type="EMBL" id="BAABRN010000032">
    <property type="protein sequence ID" value="GAA5502890.1"/>
    <property type="molecule type" value="Genomic_DNA"/>
</dbReference>
<dbReference type="SMART" id="SM00228">
    <property type="entry name" value="PDZ"/>
    <property type="match status" value="1"/>
</dbReference>
<evidence type="ECO:0000256" key="3">
    <source>
        <dbReference type="SAM" id="MobiDB-lite"/>
    </source>
</evidence>
<dbReference type="InterPro" id="IPR036034">
    <property type="entry name" value="PDZ_sf"/>
</dbReference>
<comment type="caution">
    <text evidence="5">The sequence shown here is derived from an EMBL/GenBank/DDBJ whole genome shotgun (WGS) entry which is preliminary data.</text>
</comment>
<dbReference type="Proteomes" id="UP001458946">
    <property type="component" value="Unassembled WGS sequence"/>
</dbReference>
<organism evidence="5 6">
    <name type="scientific">Deinococcus xinjiangensis</name>
    <dbReference type="NCBI Taxonomy" id="457454"/>
    <lineage>
        <taxon>Bacteria</taxon>
        <taxon>Thermotogati</taxon>
        <taxon>Deinococcota</taxon>
        <taxon>Deinococci</taxon>
        <taxon>Deinococcales</taxon>
        <taxon>Deinococcaceae</taxon>
        <taxon>Deinococcus</taxon>
    </lineage>
</organism>
<dbReference type="Pfam" id="PF13365">
    <property type="entry name" value="Trypsin_2"/>
    <property type="match status" value="1"/>
</dbReference>
<evidence type="ECO:0000259" key="4">
    <source>
        <dbReference type="SMART" id="SM00228"/>
    </source>
</evidence>
<dbReference type="PANTHER" id="PTHR43343">
    <property type="entry name" value="PEPTIDASE S12"/>
    <property type="match status" value="1"/>
</dbReference>
<dbReference type="SUPFAM" id="SSF50156">
    <property type="entry name" value="PDZ domain-like"/>
    <property type="match status" value="1"/>
</dbReference>
<dbReference type="Pfam" id="PF13180">
    <property type="entry name" value="PDZ_2"/>
    <property type="match status" value="1"/>
</dbReference>
<evidence type="ECO:0000313" key="5">
    <source>
        <dbReference type="EMBL" id="GAA5502890.1"/>
    </source>
</evidence>
<dbReference type="PRINTS" id="PR00834">
    <property type="entry name" value="PROTEASES2C"/>
</dbReference>
<keyword evidence="6" id="KW-1185">Reference proteome</keyword>
<gene>
    <name evidence="5" type="primary">htrA_2</name>
    <name evidence="5" type="ORF">Dxin01_02637</name>
</gene>
<evidence type="ECO:0000313" key="6">
    <source>
        <dbReference type="Proteomes" id="UP001458946"/>
    </source>
</evidence>
<dbReference type="InterPro" id="IPR001478">
    <property type="entry name" value="PDZ"/>
</dbReference>
<dbReference type="PANTHER" id="PTHR43343:SF3">
    <property type="entry name" value="PROTEASE DO-LIKE 8, CHLOROPLASTIC"/>
    <property type="match status" value="1"/>
</dbReference>
<dbReference type="InterPro" id="IPR009003">
    <property type="entry name" value="Peptidase_S1_PA"/>
</dbReference>
<dbReference type="Gene3D" id="2.30.42.10">
    <property type="match status" value="1"/>
</dbReference>
<evidence type="ECO:0000256" key="1">
    <source>
        <dbReference type="ARBA" id="ARBA00022670"/>
    </source>
</evidence>